<dbReference type="EMBL" id="JAAVMX010000005">
    <property type="protein sequence ID" value="KAF4508848.1"/>
    <property type="molecule type" value="Genomic_DNA"/>
</dbReference>
<proteinExistence type="predicted"/>
<name>A0A8H4V5N1_9HYPO</name>
<evidence type="ECO:0008006" key="4">
    <source>
        <dbReference type="Google" id="ProtNLM"/>
    </source>
</evidence>
<keyword evidence="3" id="KW-1185">Reference proteome</keyword>
<dbReference type="PANTHER" id="PTHR43194">
    <property type="entry name" value="HYDROLASE ALPHA/BETA FOLD FAMILY"/>
    <property type="match status" value="1"/>
</dbReference>
<protein>
    <recommendedName>
        <fullName evidence="4">AB hydrolase-1 domain-containing protein</fullName>
    </recommendedName>
</protein>
<dbReference type="OrthoDB" id="9978720at2759"/>
<dbReference type="Gene3D" id="3.40.50.1820">
    <property type="entry name" value="alpha/beta hydrolase"/>
    <property type="match status" value="1"/>
</dbReference>
<accession>A0A8H4V5N1</accession>
<evidence type="ECO:0000313" key="3">
    <source>
        <dbReference type="Proteomes" id="UP000557566"/>
    </source>
</evidence>
<feature type="chain" id="PRO_5034127629" description="AB hydrolase-1 domain-containing protein" evidence="1">
    <location>
        <begin position="24"/>
        <end position="274"/>
    </location>
</feature>
<sequence length="274" mass="29926">MRRLRLVVMSCGVVAICLDAAVAKHHHDEAEVPSIRTYFLVGGHYADDGKGRHVVRDQMYVERLLPVDGVTQPSPVVLIHGKGMTGANFLNKPDGGRGWASDFIGQGYEVYLVDQTSAAARHGSRASARAGRAALLDHIDGHSQGGTFPLLIADARPRLAKALVLLEPSIFSDRAARAWGLSDVPLTYEYSPSVEDPARDLTRETRPAPDKDHAMCILQAEEPTPRRLANLVDMPILVVTSQSGYHAQYDYCTVEYLRQAGCSTEHVELGEDVS</sequence>
<organism evidence="2 3">
    <name type="scientific">Ophiocordyceps sinensis</name>
    <dbReference type="NCBI Taxonomy" id="72228"/>
    <lineage>
        <taxon>Eukaryota</taxon>
        <taxon>Fungi</taxon>
        <taxon>Dikarya</taxon>
        <taxon>Ascomycota</taxon>
        <taxon>Pezizomycotina</taxon>
        <taxon>Sordariomycetes</taxon>
        <taxon>Hypocreomycetidae</taxon>
        <taxon>Hypocreales</taxon>
        <taxon>Ophiocordycipitaceae</taxon>
        <taxon>Ophiocordyceps</taxon>
    </lineage>
</organism>
<reference evidence="2 3" key="1">
    <citation type="journal article" date="2020" name="Genome Biol. Evol.">
        <title>A new high-quality draft genome assembly of the Chinese cordyceps Ophiocordyceps sinensis.</title>
        <authorList>
            <person name="Shu R."/>
            <person name="Zhang J."/>
            <person name="Meng Q."/>
            <person name="Zhang H."/>
            <person name="Zhou G."/>
            <person name="Li M."/>
            <person name="Wu P."/>
            <person name="Zhao Y."/>
            <person name="Chen C."/>
            <person name="Qin Q."/>
        </authorList>
    </citation>
    <scope>NUCLEOTIDE SEQUENCE [LARGE SCALE GENOMIC DNA]</scope>
    <source>
        <strain evidence="2 3">IOZ07</strain>
    </source>
</reference>
<dbReference type="Proteomes" id="UP000557566">
    <property type="component" value="Unassembled WGS sequence"/>
</dbReference>
<dbReference type="PANTHER" id="PTHR43194:SF4">
    <property type="entry name" value="AB HYDROLASE-1 DOMAIN-CONTAINING PROTEIN"/>
    <property type="match status" value="1"/>
</dbReference>
<dbReference type="InterPro" id="IPR029058">
    <property type="entry name" value="AB_hydrolase_fold"/>
</dbReference>
<dbReference type="AlphaFoldDB" id="A0A8H4V5N1"/>
<evidence type="ECO:0000313" key="2">
    <source>
        <dbReference type="EMBL" id="KAF4508848.1"/>
    </source>
</evidence>
<dbReference type="SUPFAM" id="SSF53474">
    <property type="entry name" value="alpha/beta-Hydrolases"/>
    <property type="match status" value="1"/>
</dbReference>
<gene>
    <name evidence="2" type="ORF">G6O67_005179</name>
</gene>
<dbReference type="InterPro" id="IPR050228">
    <property type="entry name" value="Carboxylesterase_BioH"/>
</dbReference>
<feature type="signal peptide" evidence="1">
    <location>
        <begin position="1"/>
        <end position="23"/>
    </location>
</feature>
<keyword evidence="1" id="KW-0732">Signal</keyword>
<evidence type="ECO:0000256" key="1">
    <source>
        <dbReference type="SAM" id="SignalP"/>
    </source>
</evidence>
<comment type="caution">
    <text evidence="2">The sequence shown here is derived from an EMBL/GenBank/DDBJ whole genome shotgun (WGS) entry which is preliminary data.</text>
</comment>